<name>A0ABT4U5P0_9ACTN</name>
<feature type="domain" description="OmpR/PhoB-type" evidence="5">
    <location>
        <begin position="1"/>
        <end position="98"/>
    </location>
</feature>
<reference evidence="6 7" key="1">
    <citation type="submission" date="2023-01" db="EMBL/GenBank/DDBJ databases">
        <title>Draft genome sequence of Nocardiopsis sp. RSe5-2 isolated from halophytes.</title>
        <authorList>
            <person name="Duangmal K."/>
            <person name="Chantavorakit T."/>
        </authorList>
    </citation>
    <scope>NUCLEOTIDE SEQUENCE [LARGE SCALE GENOMIC DNA]</scope>
    <source>
        <strain evidence="6 7">RSe5-2</strain>
    </source>
</reference>
<sequence length="1107" mass="117418">MRLGVLGPLVLWDDEGGEVPLPGPKVRALLASLAVRRGAPVPVDTLVDDVWGDAPPSDPAGVLQARVSQLRKALRDAHTGSGEAPGVVFRAPGYRLHGDLSVDADEFEEKADRAARLLRGADAVAAAALFAEALALWRGRALVEFADEPFARATAARLEERRLTAVEDRAEARSALGEDAAVAGELRALVDAHPFRERLRAAHMRALYRAGRQGEALDAYEELRARLADELGTDPGPEIAALHTAVLRHDPELGPPAGAAVSAASAVSAGASAARGRRGRLPVPVGPLIGREGEAARVGAMVENGRLVTLTGPGGVGKTRLAVEAASRLGERFPGGVVLVDLAQVERGGDPAPSVTAALGLRDDAHAADGDPAARVAAALAGERVLVVLDNCEHVITGAAELAARLTAEAPEARLLATSREPLGVPGERVRPVAPLGLLASGAPPDAGALRRTGAGRLFAERAAAARPGWELTDENAAAVAAVCRRLDGIPLALELAATRIRAMSAAELEERLDDRFRVLSGGRRGVPERQRTLRAVIDWSWETLEADERALLRRLSVFRGGWTLEAAEAVCGDAAALLPALVDRSLVVAVDEGDGTRYRLLETVAAYAAERLAEAGEEKGTGVRHAAYYAEFAERADVGIRGPEQGVWLERLDVECANIKAAVGEAGRSGDAATALRTAVACAWFGAVRGRVGEVRALLEEALALHPGDRPDRPDRSDRPDRPDPSDRPDRPDRPDPSDRLAVLSLEAEAVHAAVTALSVAFDGDEGPIGTALRERLARGRADARLRRAELFLTYAEWGMGDLEEGGRRASQVLEAARAAGDRWGTAAALVVEAWCAQIRGDLDRHRGAAQESERLFRAEGDAWGVLQASDLLAQAAEMRGEYGEAERRLREGLEDAERLGLWGVVAARLSGLGRIAMLRGDLAQARRSLERARAIAVERGDEGGREFADAGLALVARREGRLEEAEERTRASIARNDQGQGDIGLAFIEAQLGYVAEQRGDAEAALAHQRRGLERARVSGDPRAVALALEGMAGALSLGGAPGDAARAAELLGEADAHRLWTGVPLPEAERFDIRRAEERIREVLGEEAFEESRIRGRTRRAATA</sequence>
<dbReference type="PANTHER" id="PTHR47691">
    <property type="entry name" value="REGULATOR-RELATED"/>
    <property type="match status" value="1"/>
</dbReference>
<dbReference type="PANTHER" id="PTHR47691:SF3">
    <property type="entry name" value="HTH-TYPE TRANSCRIPTIONAL REGULATOR RV0890C-RELATED"/>
    <property type="match status" value="1"/>
</dbReference>
<feature type="DNA-binding region" description="OmpR/PhoB-type" evidence="3">
    <location>
        <begin position="1"/>
        <end position="98"/>
    </location>
</feature>
<evidence type="ECO:0000256" key="4">
    <source>
        <dbReference type="SAM" id="MobiDB-lite"/>
    </source>
</evidence>
<dbReference type="InterPro" id="IPR005158">
    <property type="entry name" value="BTAD"/>
</dbReference>
<dbReference type="InterPro" id="IPR027417">
    <property type="entry name" value="P-loop_NTPase"/>
</dbReference>
<dbReference type="Gene3D" id="1.10.10.10">
    <property type="entry name" value="Winged helix-like DNA-binding domain superfamily/Winged helix DNA-binding domain"/>
    <property type="match status" value="1"/>
</dbReference>
<dbReference type="Pfam" id="PF00931">
    <property type="entry name" value="NB-ARC"/>
    <property type="match status" value="1"/>
</dbReference>
<protein>
    <submittedName>
        <fullName evidence="6">BTAD domain-containing putative transcriptional regulator</fullName>
    </submittedName>
</protein>
<evidence type="ECO:0000313" key="6">
    <source>
        <dbReference type="EMBL" id="MDA2812266.1"/>
    </source>
</evidence>
<dbReference type="InterPro" id="IPR016032">
    <property type="entry name" value="Sig_transdc_resp-reg_C-effctor"/>
</dbReference>
<evidence type="ECO:0000256" key="1">
    <source>
        <dbReference type="ARBA" id="ARBA00005820"/>
    </source>
</evidence>
<dbReference type="InterPro" id="IPR036388">
    <property type="entry name" value="WH-like_DNA-bd_sf"/>
</dbReference>
<dbReference type="SUPFAM" id="SSF48452">
    <property type="entry name" value="TPR-like"/>
    <property type="match status" value="3"/>
</dbReference>
<keyword evidence="2 3" id="KW-0238">DNA-binding</keyword>
<dbReference type="Pfam" id="PF00486">
    <property type="entry name" value="Trans_reg_C"/>
    <property type="match status" value="1"/>
</dbReference>
<feature type="region of interest" description="Disordered" evidence="4">
    <location>
        <begin position="707"/>
        <end position="740"/>
    </location>
</feature>
<dbReference type="SUPFAM" id="SSF46894">
    <property type="entry name" value="C-terminal effector domain of the bipartite response regulators"/>
    <property type="match status" value="1"/>
</dbReference>
<evidence type="ECO:0000256" key="3">
    <source>
        <dbReference type="PROSITE-ProRule" id="PRU01091"/>
    </source>
</evidence>
<keyword evidence="7" id="KW-1185">Reference proteome</keyword>
<evidence type="ECO:0000313" key="7">
    <source>
        <dbReference type="Proteomes" id="UP001527866"/>
    </source>
</evidence>
<dbReference type="Pfam" id="PF03704">
    <property type="entry name" value="BTAD"/>
    <property type="match status" value="1"/>
</dbReference>
<dbReference type="SMART" id="SM01043">
    <property type="entry name" value="BTAD"/>
    <property type="match status" value="1"/>
</dbReference>
<proteinExistence type="inferred from homology"/>
<comment type="similarity">
    <text evidence="1">Belongs to the AfsR/DnrI/RedD regulatory family.</text>
</comment>
<dbReference type="EMBL" id="JAQFWQ010000045">
    <property type="protein sequence ID" value="MDA2812266.1"/>
    <property type="molecule type" value="Genomic_DNA"/>
</dbReference>
<dbReference type="CDD" id="cd15831">
    <property type="entry name" value="BTAD"/>
    <property type="match status" value="1"/>
</dbReference>
<organism evidence="6 7">
    <name type="scientific">Nocardiopsis endophytica</name>
    <dbReference type="NCBI Taxonomy" id="3018445"/>
    <lineage>
        <taxon>Bacteria</taxon>
        <taxon>Bacillati</taxon>
        <taxon>Actinomycetota</taxon>
        <taxon>Actinomycetes</taxon>
        <taxon>Streptosporangiales</taxon>
        <taxon>Nocardiopsidaceae</taxon>
        <taxon>Nocardiopsis</taxon>
    </lineage>
</organism>
<comment type="caution">
    <text evidence="6">The sequence shown here is derived from an EMBL/GenBank/DDBJ whole genome shotgun (WGS) entry which is preliminary data.</text>
</comment>
<accession>A0ABT4U5P0</accession>
<dbReference type="InterPro" id="IPR058852">
    <property type="entry name" value="HTH_77"/>
</dbReference>
<dbReference type="InterPro" id="IPR011990">
    <property type="entry name" value="TPR-like_helical_dom_sf"/>
</dbReference>
<dbReference type="Gene3D" id="3.40.50.300">
    <property type="entry name" value="P-loop containing nucleotide triphosphate hydrolases"/>
    <property type="match status" value="1"/>
</dbReference>
<dbReference type="Pfam" id="PF25872">
    <property type="entry name" value="HTH_77"/>
    <property type="match status" value="1"/>
</dbReference>
<gene>
    <name evidence="6" type="ORF">O4J56_16600</name>
</gene>
<evidence type="ECO:0000259" key="5">
    <source>
        <dbReference type="PROSITE" id="PS51755"/>
    </source>
</evidence>
<dbReference type="Proteomes" id="UP001527866">
    <property type="component" value="Unassembled WGS sequence"/>
</dbReference>
<dbReference type="PROSITE" id="PS51755">
    <property type="entry name" value="OMPR_PHOB"/>
    <property type="match status" value="1"/>
</dbReference>
<feature type="compositionally biased region" description="Basic and acidic residues" evidence="4">
    <location>
        <begin position="708"/>
        <end position="740"/>
    </location>
</feature>
<dbReference type="InterPro" id="IPR001867">
    <property type="entry name" value="OmpR/PhoB-type_DNA-bd"/>
</dbReference>
<dbReference type="SUPFAM" id="SSF52540">
    <property type="entry name" value="P-loop containing nucleoside triphosphate hydrolases"/>
    <property type="match status" value="1"/>
</dbReference>
<dbReference type="PRINTS" id="PR00364">
    <property type="entry name" value="DISEASERSIST"/>
</dbReference>
<dbReference type="RefSeq" id="WP_270686773.1">
    <property type="nucleotide sequence ID" value="NZ_JAQFWQ010000045.1"/>
</dbReference>
<dbReference type="Gene3D" id="1.25.40.10">
    <property type="entry name" value="Tetratricopeptide repeat domain"/>
    <property type="match status" value="2"/>
</dbReference>
<dbReference type="SMART" id="SM00862">
    <property type="entry name" value="Trans_reg_C"/>
    <property type="match status" value="1"/>
</dbReference>
<dbReference type="InterPro" id="IPR002182">
    <property type="entry name" value="NB-ARC"/>
</dbReference>
<evidence type="ECO:0000256" key="2">
    <source>
        <dbReference type="ARBA" id="ARBA00023125"/>
    </source>
</evidence>